<gene>
    <name evidence="7" type="ORF">CALVIDRAFT_538851</name>
</gene>
<evidence type="ECO:0000256" key="1">
    <source>
        <dbReference type="ARBA" id="ARBA00010086"/>
    </source>
</evidence>
<dbReference type="SMART" id="SM01296">
    <property type="entry name" value="N2227"/>
    <property type="match status" value="1"/>
</dbReference>
<dbReference type="InterPro" id="IPR029063">
    <property type="entry name" value="SAM-dependent_MTases_sf"/>
</dbReference>
<protein>
    <recommendedName>
        <fullName evidence="2">carnosine N-methyltransferase</fullName>
        <ecNumber evidence="2">2.1.1.22</ecNumber>
    </recommendedName>
</protein>
<keyword evidence="5" id="KW-0949">S-adenosyl-L-methionine</keyword>
<feature type="region of interest" description="Disordered" evidence="6">
    <location>
        <begin position="94"/>
        <end position="136"/>
    </location>
</feature>
<evidence type="ECO:0000313" key="7">
    <source>
        <dbReference type="EMBL" id="KZO94744.1"/>
    </source>
</evidence>
<evidence type="ECO:0000256" key="3">
    <source>
        <dbReference type="ARBA" id="ARBA00022603"/>
    </source>
</evidence>
<accession>A0A167KKQ9</accession>
<keyword evidence="4" id="KW-0808">Transferase</keyword>
<dbReference type="AlphaFoldDB" id="A0A167KKQ9"/>
<dbReference type="OrthoDB" id="978at2759"/>
<dbReference type="Pfam" id="PF07942">
    <property type="entry name" value="CARME"/>
    <property type="match status" value="1"/>
</dbReference>
<keyword evidence="8" id="KW-1185">Reference proteome</keyword>
<dbReference type="EC" id="2.1.1.22" evidence="2"/>
<dbReference type="Gene3D" id="3.40.50.150">
    <property type="entry name" value="Vaccinia Virus protein VP39"/>
    <property type="match status" value="1"/>
</dbReference>
<keyword evidence="3" id="KW-0489">Methyltransferase</keyword>
<dbReference type="EMBL" id="KV417293">
    <property type="protein sequence ID" value="KZO94744.1"/>
    <property type="molecule type" value="Genomic_DNA"/>
</dbReference>
<feature type="compositionally biased region" description="Basic and acidic residues" evidence="6">
    <location>
        <begin position="95"/>
        <end position="120"/>
    </location>
</feature>
<sequence length="414" mass="47167">MSGHGPSPEDVAEEQAHFRQVVTTFRQYRQYSLSANTRRRKDFYSLPIPHQKLLKEVGWYQKLGDVDDAILTNADFLEEIVDDTEIFSGPVDEQVEGHQDMDDGHADIPFHDAHTHEHGSHAHSHGSHSHGHPHAHERVIGSSHEHRQKVSEPDMDKLRSTLKQFVRDWSTEGKKERDETYGPILQALEEHFKDTPEDGRADIQVLVPGAGLGRLTWEVINRGFSCQGNEFSYFMLLSSFFILNRTTETNQWSIYPHVHSFSNLKSSSSLLQPVRVPDVIPGNRRTGPDFSQVAGDFEEVYGLRAQDQAAAWDAILTCFFIDTAKNIVSYLEIIHHLLAPGGVWINFGPLLWHFENNHTKDISIELNLAEIKVLAEKIGFKIENEKMIETTYVGHQDSMLHHVYSCGFWTATKI</sequence>
<evidence type="ECO:0000256" key="4">
    <source>
        <dbReference type="ARBA" id="ARBA00022679"/>
    </source>
</evidence>
<dbReference type="PANTHER" id="PTHR12303">
    <property type="entry name" value="CARNOSINE N-METHYLTRANSFERASE"/>
    <property type="match status" value="1"/>
</dbReference>
<evidence type="ECO:0000256" key="2">
    <source>
        <dbReference type="ARBA" id="ARBA00012003"/>
    </source>
</evidence>
<dbReference type="GO" id="GO:0032259">
    <property type="term" value="P:methylation"/>
    <property type="evidence" value="ECO:0007669"/>
    <property type="project" value="UniProtKB-KW"/>
</dbReference>
<dbReference type="GO" id="GO:0030735">
    <property type="term" value="F:carnosine N-methyltransferase activity"/>
    <property type="evidence" value="ECO:0007669"/>
    <property type="project" value="UniProtKB-EC"/>
</dbReference>
<dbReference type="SUPFAM" id="SSF53335">
    <property type="entry name" value="S-adenosyl-L-methionine-dependent methyltransferases"/>
    <property type="match status" value="1"/>
</dbReference>
<evidence type="ECO:0000313" key="8">
    <source>
        <dbReference type="Proteomes" id="UP000076738"/>
    </source>
</evidence>
<name>A0A167KKQ9_CALVF</name>
<dbReference type="Proteomes" id="UP000076738">
    <property type="component" value="Unassembled WGS sequence"/>
</dbReference>
<dbReference type="PANTHER" id="PTHR12303:SF6">
    <property type="entry name" value="CARNOSINE N-METHYLTRANSFERASE"/>
    <property type="match status" value="1"/>
</dbReference>
<dbReference type="InterPro" id="IPR012901">
    <property type="entry name" value="CARME"/>
</dbReference>
<comment type="similarity">
    <text evidence="1">Belongs to the carnosine N-methyltransferase family.</text>
</comment>
<reference evidence="7 8" key="1">
    <citation type="journal article" date="2016" name="Mol. Biol. Evol.">
        <title>Comparative Genomics of Early-Diverging Mushroom-Forming Fungi Provides Insights into the Origins of Lignocellulose Decay Capabilities.</title>
        <authorList>
            <person name="Nagy L.G."/>
            <person name="Riley R."/>
            <person name="Tritt A."/>
            <person name="Adam C."/>
            <person name="Daum C."/>
            <person name="Floudas D."/>
            <person name="Sun H."/>
            <person name="Yadav J.S."/>
            <person name="Pangilinan J."/>
            <person name="Larsson K.H."/>
            <person name="Matsuura K."/>
            <person name="Barry K."/>
            <person name="Labutti K."/>
            <person name="Kuo R."/>
            <person name="Ohm R.A."/>
            <person name="Bhattacharya S.S."/>
            <person name="Shirouzu T."/>
            <person name="Yoshinaga Y."/>
            <person name="Martin F.M."/>
            <person name="Grigoriev I.V."/>
            <person name="Hibbett D.S."/>
        </authorList>
    </citation>
    <scope>NUCLEOTIDE SEQUENCE [LARGE SCALE GENOMIC DNA]</scope>
    <source>
        <strain evidence="7 8">TUFC12733</strain>
    </source>
</reference>
<evidence type="ECO:0000256" key="6">
    <source>
        <dbReference type="SAM" id="MobiDB-lite"/>
    </source>
</evidence>
<evidence type="ECO:0000256" key="5">
    <source>
        <dbReference type="ARBA" id="ARBA00022691"/>
    </source>
</evidence>
<proteinExistence type="inferred from homology"/>
<feature type="compositionally biased region" description="Basic residues" evidence="6">
    <location>
        <begin position="121"/>
        <end position="133"/>
    </location>
</feature>
<organism evidence="7 8">
    <name type="scientific">Calocera viscosa (strain TUFC12733)</name>
    <dbReference type="NCBI Taxonomy" id="1330018"/>
    <lineage>
        <taxon>Eukaryota</taxon>
        <taxon>Fungi</taxon>
        <taxon>Dikarya</taxon>
        <taxon>Basidiomycota</taxon>
        <taxon>Agaricomycotina</taxon>
        <taxon>Dacrymycetes</taxon>
        <taxon>Dacrymycetales</taxon>
        <taxon>Dacrymycetaceae</taxon>
        <taxon>Calocera</taxon>
    </lineage>
</organism>
<dbReference type="STRING" id="1330018.A0A167KKQ9"/>